<dbReference type="EMBL" id="CZAP01000005">
    <property type="protein sequence ID" value="CUP41723.1"/>
    <property type="molecule type" value="Genomic_DNA"/>
</dbReference>
<gene>
    <name evidence="1" type="ORF">ERS852511_02046</name>
</gene>
<organism evidence="1 2">
    <name type="scientific">Bacteroides thetaiotaomicron</name>
    <dbReference type="NCBI Taxonomy" id="818"/>
    <lineage>
        <taxon>Bacteria</taxon>
        <taxon>Pseudomonadati</taxon>
        <taxon>Bacteroidota</taxon>
        <taxon>Bacteroidia</taxon>
        <taxon>Bacteroidales</taxon>
        <taxon>Bacteroidaceae</taxon>
        <taxon>Bacteroides</taxon>
    </lineage>
</organism>
<dbReference type="AlphaFoldDB" id="A0A174MZE4"/>
<proteinExistence type="predicted"/>
<sequence>MIFLECIGSRACLSAEKQLLGCFFVFMEGDASDVVKRKRERFLSVY</sequence>
<name>A0A174MZE4_BACT4</name>
<evidence type="ECO:0000313" key="1">
    <source>
        <dbReference type="EMBL" id="CUP41723.1"/>
    </source>
</evidence>
<accession>A0A174MZE4</accession>
<protein>
    <submittedName>
        <fullName evidence="1">Uncharacterized protein</fullName>
    </submittedName>
</protein>
<reference evidence="1 2" key="1">
    <citation type="submission" date="2015-09" db="EMBL/GenBank/DDBJ databases">
        <authorList>
            <consortium name="Pathogen Informatics"/>
        </authorList>
    </citation>
    <scope>NUCLEOTIDE SEQUENCE [LARGE SCALE GENOMIC DNA]</scope>
    <source>
        <strain evidence="1 2">2789STDY5834899</strain>
    </source>
</reference>
<dbReference type="Proteomes" id="UP000095576">
    <property type="component" value="Unassembled WGS sequence"/>
</dbReference>
<evidence type="ECO:0000313" key="2">
    <source>
        <dbReference type="Proteomes" id="UP000095576"/>
    </source>
</evidence>